<feature type="compositionally biased region" description="Low complexity" evidence="7">
    <location>
        <begin position="556"/>
        <end position="565"/>
    </location>
</feature>
<evidence type="ECO:0000256" key="5">
    <source>
        <dbReference type="ARBA" id="ARBA00023125"/>
    </source>
</evidence>
<dbReference type="PANTHER" id="PTHR15725">
    <property type="entry name" value="ZN-FINGER, C-X8-C-X5-C-X3-H TYPE-CONTAINING"/>
    <property type="match status" value="1"/>
</dbReference>
<dbReference type="KEGG" id="pda:103717522"/>
<reference evidence="10" key="2">
    <citation type="submission" date="2025-08" db="UniProtKB">
        <authorList>
            <consortium name="RefSeq"/>
        </authorList>
    </citation>
    <scope>IDENTIFICATION</scope>
    <source>
        <tissue evidence="10">Young leaves</tissue>
    </source>
</reference>
<feature type="domain" description="C3H1-type" evidence="8">
    <location>
        <begin position="51"/>
        <end position="77"/>
    </location>
</feature>
<keyword evidence="1 6" id="KW-0479">Metal-binding</keyword>
<evidence type="ECO:0000256" key="7">
    <source>
        <dbReference type="SAM" id="MobiDB-lite"/>
    </source>
</evidence>
<feature type="compositionally biased region" description="Basic residues" evidence="7">
    <location>
        <begin position="434"/>
        <end position="444"/>
    </location>
</feature>
<organism evidence="9 10">
    <name type="scientific">Phoenix dactylifera</name>
    <name type="common">Date palm</name>
    <dbReference type="NCBI Taxonomy" id="42345"/>
    <lineage>
        <taxon>Eukaryota</taxon>
        <taxon>Viridiplantae</taxon>
        <taxon>Streptophyta</taxon>
        <taxon>Embryophyta</taxon>
        <taxon>Tracheophyta</taxon>
        <taxon>Spermatophyta</taxon>
        <taxon>Magnoliopsida</taxon>
        <taxon>Liliopsida</taxon>
        <taxon>Arecaceae</taxon>
        <taxon>Coryphoideae</taxon>
        <taxon>Phoeniceae</taxon>
        <taxon>Phoenix</taxon>
    </lineage>
</organism>
<keyword evidence="3 6" id="KW-0863">Zinc-finger</keyword>
<feature type="domain" description="C3H1-type" evidence="8">
    <location>
        <begin position="21"/>
        <end position="49"/>
    </location>
</feature>
<dbReference type="GO" id="GO:0003729">
    <property type="term" value="F:mRNA binding"/>
    <property type="evidence" value="ECO:0007669"/>
    <property type="project" value="TreeGrafter"/>
</dbReference>
<keyword evidence="4 6" id="KW-0862">Zinc</keyword>
<dbReference type="Pfam" id="PF14608">
    <property type="entry name" value="zf-CCCH_2"/>
    <property type="match status" value="1"/>
</dbReference>
<feature type="zinc finger region" description="C3H1-type" evidence="6">
    <location>
        <begin position="21"/>
        <end position="49"/>
    </location>
</feature>
<evidence type="ECO:0000259" key="8">
    <source>
        <dbReference type="PROSITE" id="PS50103"/>
    </source>
</evidence>
<name>A0A8B7CR41_PHODC</name>
<feature type="region of interest" description="Disordered" evidence="7">
    <location>
        <begin position="199"/>
        <end position="240"/>
    </location>
</feature>
<dbReference type="InterPro" id="IPR000571">
    <property type="entry name" value="Znf_CCCH"/>
</dbReference>
<evidence type="ECO:0000256" key="4">
    <source>
        <dbReference type="ARBA" id="ARBA00022833"/>
    </source>
</evidence>
<feature type="compositionally biased region" description="Acidic residues" evidence="7">
    <location>
        <begin position="732"/>
        <end position="750"/>
    </location>
</feature>
<accession>A0A8B7CR41</accession>
<feature type="region of interest" description="Disordered" evidence="7">
    <location>
        <begin position="139"/>
        <end position="165"/>
    </location>
</feature>
<feature type="compositionally biased region" description="Acidic residues" evidence="7">
    <location>
        <begin position="702"/>
        <end position="711"/>
    </location>
</feature>
<feature type="region of interest" description="Disordered" evidence="7">
    <location>
        <begin position="399"/>
        <end position="502"/>
    </location>
</feature>
<dbReference type="Pfam" id="PF15663">
    <property type="entry name" value="zf-CCCH_3"/>
    <property type="match status" value="1"/>
</dbReference>
<dbReference type="PROSITE" id="PS50103">
    <property type="entry name" value="ZF_C3H1"/>
    <property type="match status" value="3"/>
</dbReference>
<feature type="region of interest" description="Disordered" evidence="7">
    <location>
        <begin position="548"/>
        <end position="760"/>
    </location>
</feature>
<evidence type="ECO:0000256" key="3">
    <source>
        <dbReference type="ARBA" id="ARBA00022771"/>
    </source>
</evidence>
<dbReference type="AlphaFoldDB" id="A0A8B7CR41"/>
<dbReference type="OrthoDB" id="5395350at2759"/>
<evidence type="ECO:0000313" key="9">
    <source>
        <dbReference type="Proteomes" id="UP000228380"/>
    </source>
</evidence>
<evidence type="ECO:0000313" key="10">
    <source>
        <dbReference type="RefSeq" id="XP_008804174.2"/>
    </source>
</evidence>
<sequence>MESGGGREGIHPLTAEEEAVKRNTDCVYFLASPLTCKKGNECEYRHSEGARINPRDCWYWLNGNCLNPKCLFRHPPLDGLFGTPGPSAGPAQPPSQTVAAAQSPKWHAPYAMNKQNVSCYYFQKGHCLKGEKCPFMHGPQTSGNPVSQQVSKVSTTPTEPPEDSWVIKDCTTQQNIPSQLNVPSQPYVPKVSVDKPKVSVNKPVQVPPASVKPVTKAESGPSNVPTIKKSVPPHSTDDELYGMQQNQFPVSSAYAVSRPRDHQVQPSGDRPQNGRETDEFLVESSPGFDVLVDDEIEESGYFHNEGNFGRASVQGGRNQNPIDEYDYRHDDYESGNTFERDRYNGVSEYDRYGEVHDSYGWEPCRASSERILERSLFERSVSRRETDYDERDGSDLRHRLLKQRRLNSSRSAVSPDGCSEPYRSDDHYIEGRDRGHHSRRNQRRIPRESSISTRLRGRITLPGRSSPDIATDLRSENDRHRGRPHGRLSPPRPINYLGRRQERVRGRSYEEFAADSRSTGVKPTRRDDGNFLDFAGPKSLAELKGAKVMENSQEPSTKSTSATASPDLNKVKATKAARIRDSEDSLSFEGPKPLSIILKRKRGAASGNGAISSSGDENNRGDGEVAKDGSVSAASSDVQSIPPVEAKKDVSDTFTRLEHHDGRAEEGEEEEGPSRGEEEGSILDGRSSAKKDMLEKDRMEVDAMEDQELENYDQRYGESDYEADEGGNLKTDDDENVYQEDEDELDDEDDFAKKVGVMFS</sequence>
<feature type="compositionally biased region" description="Basic and acidic residues" evidence="7">
    <location>
        <begin position="617"/>
        <end position="627"/>
    </location>
</feature>
<dbReference type="GeneID" id="103717522"/>
<dbReference type="Proteomes" id="UP000228380">
    <property type="component" value="Chromosome 17"/>
</dbReference>
<dbReference type="GO" id="GO:0003677">
    <property type="term" value="F:DNA binding"/>
    <property type="evidence" value="ECO:0007669"/>
    <property type="project" value="UniProtKB-KW"/>
</dbReference>
<feature type="domain" description="C3H1-type" evidence="8">
    <location>
        <begin position="113"/>
        <end position="140"/>
    </location>
</feature>
<dbReference type="PANTHER" id="PTHR15725:SF14">
    <property type="entry name" value="ZINC FINGER CCCH DOMAIN-CONTAINING PROTEIN 11A"/>
    <property type="match status" value="1"/>
</dbReference>
<dbReference type="RefSeq" id="XP_008804174.2">
    <property type="nucleotide sequence ID" value="XM_008805952.4"/>
</dbReference>
<feature type="compositionally biased region" description="Low complexity" evidence="7">
    <location>
        <begin position="604"/>
        <end position="615"/>
    </location>
</feature>
<feature type="region of interest" description="Disordered" evidence="7">
    <location>
        <begin position="256"/>
        <end position="279"/>
    </location>
</feature>
<evidence type="ECO:0000256" key="2">
    <source>
        <dbReference type="ARBA" id="ARBA00022737"/>
    </source>
</evidence>
<evidence type="ECO:0000256" key="1">
    <source>
        <dbReference type="ARBA" id="ARBA00022723"/>
    </source>
</evidence>
<feature type="compositionally biased region" description="Basic and acidic residues" evidence="7">
    <location>
        <begin position="687"/>
        <end position="701"/>
    </location>
</feature>
<proteinExistence type="predicted"/>
<feature type="zinc finger region" description="C3H1-type" evidence="6">
    <location>
        <begin position="51"/>
        <end position="77"/>
    </location>
</feature>
<feature type="zinc finger region" description="C3H1-type" evidence="6">
    <location>
        <begin position="113"/>
        <end position="140"/>
    </location>
</feature>
<evidence type="ECO:0000256" key="6">
    <source>
        <dbReference type="PROSITE-ProRule" id="PRU00723"/>
    </source>
</evidence>
<keyword evidence="9" id="KW-1185">Reference proteome</keyword>
<dbReference type="SMART" id="SM00356">
    <property type="entry name" value="ZnF_C3H1"/>
    <property type="match status" value="3"/>
</dbReference>
<dbReference type="Gene3D" id="4.10.1000.10">
    <property type="entry name" value="Zinc finger, CCCH-type"/>
    <property type="match status" value="2"/>
</dbReference>
<dbReference type="SUPFAM" id="SSF90229">
    <property type="entry name" value="CCCH zinc finger"/>
    <property type="match status" value="1"/>
</dbReference>
<reference evidence="9" key="1">
    <citation type="journal article" date="2019" name="Nat. Commun.">
        <title>Genome-wide association mapping of date palm fruit traits.</title>
        <authorList>
            <person name="Hazzouri K.M."/>
            <person name="Gros-Balthazard M."/>
            <person name="Flowers J.M."/>
            <person name="Copetti D."/>
            <person name="Lemansour A."/>
            <person name="Lebrun M."/>
            <person name="Masmoudi K."/>
            <person name="Ferrand S."/>
            <person name="Dhar M.I."/>
            <person name="Fresquez Z.A."/>
            <person name="Rosas U."/>
            <person name="Zhang J."/>
            <person name="Talag J."/>
            <person name="Lee S."/>
            <person name="Kudrna D."/>
            <person name="Powell R.F."/>
            <person name="Leitch I.J."/>
            <person name="Krueger R.R."/>
            <person name="Wing R.A."/>
            <person name="Amiri K.M.A."/>
            <person name="Purugganan M.D."/>
        </authorList>
    </citation>
    <scope>NUCLEOTIDE SEQUENCE [LARGE SCALE GENOMIC DNA]</scope>
    <source>
        <strain evidence="9">cv. Khalas</strain>
    </source>
</reference>
<dbReference type="InterPro" id="IPR041686">
    <property type="entry name" value="Znf-CCCH_3"/>
</dbReference>
<gene>
    <name evidence="10" type="primary">LOC103717522</name>
</gene>
<feature type="compositionally biased region" description="Basic and acidic residues" evidence="7">
    <location>
        <begin position="422"/>
        <end position="433"/>
    </location>
</feature>
<feature type="compositionally biased region" description="Polar residues" evidence="7">
    <location>
        <begin position="139"/>
        <end position="157"/>
    </location>
</feature>
<feature type="compositionally biased region" description="Basic and acidic residues" evidence="7">
    <location>
        <begin position="645"/>
        <end position="665"/>
    </location>
</feature>
<dbReference type="FunFam" id="4.10.1000.10:FF:000021">
    <property type="entry name" value="Zinc finger CCCH domain-containing protein 17"/>
    <property type="match status" value="1"/>
</dbReference>
<dbReference type="InterPro" id="IPR036855">
    <property type="entry name" value="Znf_CCCH_sf"/>
</dbReference>
<dbReference type="GO" id="GO:0008270">
    <property type="term" value="F:zinc ion binding"/>
    <property type="evidence" value="ECO:0007669"/>
    <property type="project" value="UniProtKB-KW"/>
</dbReference>
<keyword evidence="5" id="KW-0238">DNA-binding</keyword>
<protein>
    <submittedName>
        <fullName evidence="10">Zinc finger CCCH domain-containing protein 32-like</fullName>
    </submittedName>
</protein>
<keyword evidence="2" id="KW-0677">Repeat</keyword>